<proteinExistence type="predicted"/>
<evidence type="ECO:0000313" key="3">
    <source>
        <dbReference type="EMBL" id="PWN90019.1"/>
    </source>
</evidence>
<dbReference type="Proteomes" id="UP000245768">
    <property type="component" value="Unassembled WGS sequence"/>
</dbReference>
<dbReference type="AlphaFoldDB" id="A0A316YLA6"/>
<evidence type="ECO:0000259" key="2">
    <source>
        <dbReference type="Pfam" id="PF08718"/>
    </source>
</evidence>
<dbReference type="GO" id="GO:1902388">
    <property type="term" value="F:ceramide 1-phosphate transfer activity"/>
    <property type="evidence" value="ECO:0007669"/>
    <property type="project" value="TreeGrafter"/>
</dbReference>
<evidence type="ECO:0000313" key="4">
    <source>
        <dbReference type="Proteomes" id="UP000245768"/>
    </source>
</evidence>
<dbReference type="Pfam" id="PF08718">
    <property type="entry name" value="GLTP"/>
    <property type="match status" value="1"/>
</dbReference>
<dbReference type="EMBL" id="KZ819636">
    <property type="protein sequence ID" value="PWN90019.1"/>
    <property type="molecule type" value="Genomic_DNA"/>
</dbReference>
<feature type="domain" description="Glycolipid transfer protein" evidence="2">
    <location>
        <begin position="22"/>
        <end position="162"/>
    </location>
</feature>
<reference evidence="3 4" key="1">
    <citation type="journal article" date="2018" name="Mol. Biol. Evol.">
        <title>Broad Genomic Sampling Reveals a Smut Pathogenic Ancestry of the Fungal Clade Ustilaginomycotina.</title>
        <authorList>
            <person name="Kijpornyongpan T."/>
            <person name="Mondo S.J."/>
            <person name="Barry K."/>
            <person name="Sandor L."/>
            <person name="Lee J."/>
            <person name="Lipzen A."/>
            <person name="Pangilinan J."/>
            <person name="LaButti K."/>
            <person name="Hainaut M."/>
            <person name="Henrissat B."/>
            <person name="Grigoriev I.V."/>
            <person name="Spatafora J.W."/>
            <person name="Aime M.C."/>
        </authorList>
    </citation>
    <scope>NUCLEOTIDE SEQUENCE [LARGE SCALE GENOMIC DNA]</scope>
    <source>
        <strain evidence="3 4">MCA 4198</strain>
    </source>
</reference>
<dbReference type="InParanoid" id="A0A316YLA6"/>
<name>A0A316YLA6_9BASI</name>
<dbReference type="GO" id="GO:1902387">
    <property type="term" value="F:ceramide 1-phosphate binding"/>
    <property type="evidence" value="ECO:0007669"/>
    <property type="project" value="TreeGrafter"/>
</dbReference>
<accession>A0A316YLA6</accession>
<dbReference type="RefSeq" id="XP_025377217.1">
    <property type="nucleotide sequence ID" value="XM_025517831.1"/>
</dbReference>
<protein>
    <submittedName>
        <fullName evidence="3">Glycolipid transfer protein</fullName>
    </submittedName>
</protein>
<sequence>MSTYFETVKKSYADVPITEEGIDTSQFLEATEGVVKLFDLLGNSAFALVQTDMNGNVKKIRDRFLASPVHSNTLEKLVASEGKPGEKGRTASEGLMWLVRGLDFTAQALRRSTKDKNEELSTSFSKAYEGSLRQYHNFVVKGAFSLAMKACPYRADFYKKLGSPPEKVEEELHRWLDALEKIVARLQDFYVKGNYAKGF</sequence>
<dbReference type="FunFam" id="1.10.3520.10:FF:000001">
    <property type="entry name" value="Pleckstrin domain-containing family A member 8"/>
    <property type="match status" value="1"/>
</dbReference>
<organism evidence="3 4">
    <name type="scientific">Acaromyces ingoldii</name>
    <dbReference type="NCBI Taxonomy" id="215250"/>
    <lineage>
        <taxon>Eukaryota</taxon>
        <taxon>Fungi</taxon>
        <taxon>Dikarya</taxon>
        <taxon>Basidiomycota</taxon>
        <taxon>Ustilaginomycotina</taxon>
        <taxon>Exobasidiomycetes</taxon>
        <taxon>Exobasidiales</taxon>
        <taxon>Cryptobasidiaceae</taxon>
        <taxon>Acaromyces</taxon>
    </lineage>
</organism>
<dbReference type="PANTHER" id="PTHR10219:SF25">
    <property type="entry name" value="PLECKSTRIN HOMOLOGY DOMAIN-CONTAINING FAMILY A MEMBER 8"/>
    <property type="match status" value="1"/>
</dbReference>
<dbReference type="PANTHER" id="PTHR10219">
    <property type="entry name" value="GLYCOLIPID TRANSFER PROTEIN-RELATED"/>
    <property type="match status" value="1"/>
</dbReference>
<keyword evidence="4" id="KW-1185">Reference proteome</keyword>
<dbReference type="SUPFAM" id="SSF110004">
    <property type="entry name" value="Glycolipid transfer protein, GLTP"/>
    <property type="match status" value="1"/>
</dbReference>
<dbReference type="STRING" id="215250.A0A316YLA6"/>
<dbReference type="OrthoDB" id="205255at2759"/>
<dbReference type="GO" id="GO:0016020">
    <property type="term" value="C:membrane"/>
    <property type="evidence" value="ECO:0007669"/>
    <property type="project" value="TreeGrafter"/>
</dbReference>
<dbReference type="GO" id="GO:0005829">
    <property type="term" value="C:cytosol"/>
    <property type="evidence" value="ECO:0007669"/>
    <property type="project" value="TreeGrafter"/>
</dbReference>
<keyword evidence="1" id="KW-0813">Transport</keyword>
<evidence type="ECO:0000256" key="1">
    <source>
        <dbReference type="ARBA" id="ARBA00022448"/>
    </source>
</evidence>
<dbReference type="InterPro" id="IPR014830">
    <property type="entry name" value="Glycolipid_transfer_prot_dom"/>
</dbReference>
<gene>
    <name evidence="3" type="ORF">FA10DRAFT_102488</name>
</gene>
<dbReference type="GeneID" id="37039747"/>
<dbReference type="InterPro" id="IPR036497">
    <property type="entry name" value="GLTP_sf"/>
</dbReference>
<dbReference type="Gene3D" id="1.10.3520.10">
    <property type="entry name" value="Glycolipid transfer protein"/>
    <property type="match status" value="1"/>
</dbReference>